<evidence type="ECO:0000256" key="1">
    <source>
        <dbReference type="SAM" id="MobiDB-lite"/>
    </source>
</evidence>
<dbReference type="AlphaFoldDB" id="A0AAD9ITD0"/>
<name>A0AAD9ITD0_9ANNE</name>
<dbReference type="EMBL" id="JAODUP010001290">
    <property type="protein sequence ID" value="KAK2140611.1"/>
    <property type="molecule type" value="Genomic_DNA"/>
</dbReference>
<evidence type="ECO:0000313" key="3">
    <source>
        <dbReference type="Proteomes" id="UP001208570"/>
    </source>
</evidence>
<gene>
    <name evidence="2" type="ORF">LSH36_1290g00029</name>
</gene>
<sequence length="103" mass="11426">EVLYAQVNKSKNKENNWGEQEKIPKSLVAGKGKKGKKNGIPQKMNALQEGQGNNPYVNVEDDNAKDDPYSEVQIPHIKDNTFKGRNRNMFASTGIAGTKKDPP</sequence>
<feature type="region of interest" description="Disordered" evidence="1">
    <location>
        <begin position="1"/>
        <end position="103"/>
    </location>
</feature>
<feature type="compositionally biased region" description="Basic and acidic residues" evidence="1">
    <location>
        <begin position="11"/>
        <end position="24"/>
    </location>
</feature>
<accession>A0AAD9ITD0</accession>
<proteinExistence type="predicted"/>
<comment type="caution">
    <text evidence="2">The sequence shown here is derived from an EMBL/GenBank/DDBJ whole genome shotgun (WGS) entry which is preliminary data.</text>
</comment>
<keyword evidence="3" id="KW-1185">Reference proteome</keyword>
<feature type="non-terminal residue" evidence="2">
    <location>
        <position position="1"/>
    </location>
</feature>
<dbReference type="Proteomes" id="UP001208570">
    <property type="component" value="Unassembled WGS sequence"/>
</dbReference>
<evidence type="ECO:0000313" key="2">
    <source>
        <dbReference type="EMBL" id="KAK2140611.1"/>
    </source>
</evidence>
<feature type="non-terminal residue" evidence="2">
    <location>
        <position position="103"/>
    </location>
</feature>
<organism evidence="2 3">
    <name type="scientific">Paralvinella palmiformis</name>
    <dbReference type="NCBI Taxonomy" id="53620"/>
    <lineage>
        <taxon>Eukaryota</taxon>
        <taxon>Metazoa</taxon>
        <taxon>Spiralia</taxon>
        <taxon>Lophotrochozoa</taxon>
        <taxon>Annelida</taxon>
        <taxon>Polychaeta</taxon>
        <taxon>Sedentaria</taxon>
        <taxon>Canalipalpata</taxon>
        <taxon>Terebellida</taxon>
        <taxon>Terebelliformia</taxon>
        <taxon>Alvinellidae</taxon>
        <taxon>Paralvinella</taxon>
    </lineage>
</organism>
<reference evidence="2" key="1">
    <citation type="journal article" date="2023" name="Mol. Biol. Evol.">
        <title>Third-Generation Sequencing Reveals the Adaptive Role of the Epigenome in Three Deep-Sea Polychaetes.</title>
        <authorList>
            <person name="Perez M."/>
            <person name="Aroh O."/>
            <person name="Sun Y."/>
            <person name="Lan Y."/>
            <person name="Juniper S.K."/>
            <person name="Young C.R."/>
            <person name="Angers B."/>
            <person name="Qian P.Y."/>
        </authorList>
    </citation>
    <scope>NUCLEOTIDE SEQUENCE</scope>
    <source>
        <strain evidence="2">P08H-3</strain>
    </source>
</reference>
<protein>
    <submittedName>
        <fullName evidence="2">Uncharacterized protein</fullName>
    </submittedName>
</protein>